<evidence type="ECO:0000259" key="2">
    <source>
        <dbReference type="PROSITE" id="PS50975"/>
    </source>
</evidence>
<dbReference type="Gene3D" id="3.30.1490.20">
    <property type="entry name" value="ATP-grasp fold, A domain"/>
    <property type="match status" value="1"/>
</dbReference>
<dbReference type="OrthoDB" id="9803907at2"/>
<keyword evidence="1" id="KW-0547">Nucleotide-binding</keyword>
<gene>
    <name evidence="3" type="primary">carB</name>
    <name evidence="3" type="ordered locus">wcw_0977</name>
</gene>
<dbReference type="InterPro" id="IPR048764">
    <property type="entry name" value="PylC_N"/>
</dbReference>
<dbReference type="Pfam" id="PF21360">
    <property type="entry name" value="PylC-like_N"/>
    <property type="match status" value="1"/>
</dbReference>
<dbReference type="HOGENOM" id="CLU_052967_0_0_0"/>
<dbReference type="RefSeq" id="WP_013182051.1">
    <property type="nucleotide sequence ID" value="NC_014225.1"/>
</dbReference>
<dbReference type="Gene3D" id="3.30.470.20">
    <property type="entry name" value="ATP-grasp fold, B domain"/>
    <property type="match status" value="1"/>
</dbReference>
<evidence type="ECO:0000313" key="3">
    <source>
        <dbReference type="EMBL" id="ADI38337.1"/>
    </source>
</evidence>
<keyword evidence="4" id="KW-1185">Reference proteome</keyword>
<name>D6YW26_WADCW</name>
<dbReference type="SUPFAM" id="SSF56059">
    <property type="entry name" value="Glutathione synthetase ATP-binding domain-like"/>
    <property type="match status" value="1"/>
</dbReference>
<accession>D6YW26</accession>
<dbReference type="PROSITE" id="PS50975">
    <property type="entry name" value="ATP_GRASP"/>
    <property type="match status" value="1"/>
</dbReference>
<dbReference type="InterPro" id="IPR013815">
    <property type="entry name" value="ATP_grasp_subdomain_1"/>
</dbReference>
<sequence length="326" mass="37019">MNSLLGEWFNLTEYSFVPNVFISSISKKIPLIQAARDALNRFSPNSLIIGGDLDPKCLGQYFVDRFWQMPSIKELTIHELIAYCQKEDVQFIIPTRDGELSFYAEHQMTLQKEGVGVMISPGTSVALALDKYAFSQKIERSIPTFLDACQLTFPCVAKERYGAGSRAIGLRLQYEQAVEHGRQLENAVYQPYIEGSEISVDLYVRKDGGIHGMVCRERNVIVNGESQVTTTFRNEKIEALCISAAKQMKLYGHVMFQLIREAISGSVFLLECNPRFGGASTASVKAGLDSFFWFYCEAKRRELPRCMRLEKEIKMVRHAEDMFIEL</sequence>
<dbReference type="eggNOG" id="COG2232">
    <property type="taxonomic scope" value="Bacteria"/>
</dbReference>
<dbReference type="Proteomes" id="UP000001505">
    <property type="component" value="Chromosome"/>
</dbReference>
<evidence type="ECO:0000313" key="4">
    <source>
        <dbReference type="Proteomes" id="UP000001505"/>
    </source>
</evidence>
<evidence type="ECO:0000256" key="1">
    <source>
        <dbReference type="PROSITE-ProRule" id="PRU00409"/>
    </source>
</evidence>
<feature type="domain" description="ATP-grasp" evidence="2">
    <location>
        <begin position="119"/>
        <end position="299"/>
    </location>
</feature>
<proteinExistence type="predicted"/>
<dbReference type="EMBL" id="CP001928">
    <property type="protein sequence ID" value="ADI38337.1"/>
    <property type="molecule type" value="Genomic_DNA"/>
</dbReference>
<protein>
    <recommendedName>
        <fullName evidence="2">ATP-grasp domain-containing protein</fullName>
    </recommendedName>
</protein>
<dbReference type="GO" id="GO:0046872">
    <property type="term" value="F:metal ion binding"/>
    <property type="evidence" value="ECO:0007669"/>
    <property type="project" value="InterPro"/>
</dbReference>
<dbReference type="GO" id="GO:0005524">
    <property type="term" value="F:ATP binding"/>
    <property type="evidence" value="ECO:0007669"/>
    <property type="project" value="UniProtKB-UniRule"/>
</dbReference>
<dbReference type="Gene3D" id="3.40.50.20">
    <property type="match status" value="1"/>
</dbReference>
<dbReference type="Pfam" id="PF15632">
    <property type="entry name" value="ATPgrasp_Ter"/>
    <property type="match status" value="1"/>
</dbReference>
<dbReference type="AlphaFoldDB" id="D6YW26"/>
<dbReference type="STRING" id="716544.wcw_0977"/>
<dbReference type="InterPro" id="IPR011761">
    <property type="entry name" value="ATP-grasp"/>
</dbReference>
<dbReference type="KEGG" id="wch:wcw_0977"/>
<keyword evidence="1" id="KW-0067">ATP-binding</keyword>
<organism evidence="3 4">
    <name type="scientific">Waddlia chondrophila (strain ATCC VR-1470 / WSU 86-1044)</name>
    <dbReference type="NCBI Taxonomy" id="716544"/>
    <lineage>
        <taxon>Bacteria</taxon>
        <taxon>Pseudomonadati</taxon>
        <taxon>Chlamydiota</taxon>
        <taxon>Chlamydiia</taxon>
        <taxon>Parachlamydiales</taxon>
        <taxon>Waddliaceae</taxon>
        <taxon>Waddlia</taxon>
    </lineage>
</organism>
<reference evidence="3 4" key="1">
    <citation type="journal article" date="2010" name="PLoS ONE">
        <title>The Waddlia genome: a window into chlamydial biology.</title>
        <authorList>
            <person name="Bertelli C."/>
            <person name="Collyn F."/>
            <person name="Croxatto A."/>
            <person name="Ruckert C."/>
            <person name="Polkinghorne A."/>
            <person name="Kebbi-Beghdadi C."/>
            <person name="Goesmann A."/>
            <person name="Vaughan L."/>
            <person name="Greub G."/>
        </authorList>
    </citation>
    <scope>NUCLEOTIDE SEQUENCE [LARGE SCALE GENOMIC DNA]</scope>
    <source>
        <strain evidence="4">ATCC VR-1470 / WSU 86-1044</strain>
    </source>
</reference>